<organism evidence="3 4">
    <name type="scientific">Tolypocladium ophioglossoides (strain CBS 100239)</name>
    <name type="common">Snaketongue truffleclub</name>
    <name type="synonym">Elaphocordyceps ophioglossoides</name>
    <dbReference type="NCBI Taxonomy" id="1163406"/>
    <lineage>
        <taxon>Eukaryota</taxon>
        <taxon>Fungi</taxon>
        <taxon>Dikarya</taxon>
        <taxon>Ascomycota</taxon>
        <taxon>Pezizomycotina</taxon>
        <taxon>Sordariomycetes</taxon>
        <taxon>Hypocreomycetidae</taxon>
        <taxon>Hypocreales</taxon>
        <taxon>Ophiocordycipitaceae</taxon>
        <taxon>Tolypocladium</taxon>
    </lineage>
</organism>
<keyword evidence="2" id="KW-0812">Transmembrane</keyword>
<feature type="region of interest" description="Disordered" evidence="1">
    <location>
        <begin position="11"/>
        <end position="31"/>
    </location>
</feature>
<reference evidence="3 4" key="1">
    <citation type="journal article" date="2015" name="BMC Genomics">
        <title>The genome of the truffle-parasite Tolypocladium ophioglossoides and the evolution of antifungal peptaibiotics.</title>
        <authorList>
            <person name="Quandt C.A."/>
            <person name="Bushley K.E."/>
            <person name="Spatafora J.W."/>
        </authorList>
    </citation>
    <scope>NUCLEOTIDE SEQUENCE [LARGE SCALE GENOMIC DNA]</scope>
    <source>
        <strain evidence="3 4">CBS 100239</strain>
    </source>
</reference>
<gene>
    <name evidence="3" type="ORF">TOPH_04785</name>
</gene>
<dbReference type="OrthoDB" id="5425637at2759"/>
<evidence type="ECO:0000256" key="1">
    <source>
        <dbReference type="SAM" id="MobiDB-lite"/>
    </source>
</evidence>
<proteinExistence type="predicted"/>
<keyword evidence="2" id="KW-0472">Membrane</keyword>
<evidence type="ECO:0000313" key="4">
    <source>
        <dbReference type="Proteomes" id="UP000036947"/>
    </source>
</evidence>
<dbReference type="Proteomes" id="UP000036947">
    <property type="component" value="Unassembled WGS sequence"/>
</dbReference>
<feature type="transmembrane region" description="Helical" evidence="2">
    <location>
        <begin position="46"/>
        <end position="69"/>
    </location>
</feature>
<evidence type="ECO:0000313" key="3">
    <source>
        <dbReference type="EMBL" id="KND90589.1"/>
    </source>
</evidence>
<evidence type="ECO:0000256" key="2">
    <source>
        <dbReference type="SAM" id="Phobius"/>
    </source>
</evidence>
<accession>A0A0L0N9B3</accession>
<feature type="region of interest" description="Disordered" evidence="1">
    <location>
        <begin position="99"/>
        <end position="147"/>
    </location>
</feature>
<dbReference type="AlphaFoldDB" id="A0A0L0N9B3"/>
<dbReference type="EMBL" id="LFRF01000012">
    <property type="protein sequence ID" value="KND90589.1"/>
    <property type="molecule type" value="Genomic_DNA"/>
</dbReference>
<protein>
    <submittedName>
        <fullName evidence="3">Uncharacterized protein</fullName>
    </submittedName>
</protein>
<comment type="caution">
    <text evidence="3">The sequence shown here is derived from an EMBL/GenBank/DDBJ whole genome shotgun (WGS) entry which is preliminary data.</text>
</comment>
<keyword evidence="4" id="KW-1185">Reference proteome</keyword>
<keyword evidence="2" id="KW-1133">Transmembrane helix</keyword>
<name>A0A0L0N9B3_TOLOC</name>
<sequence>MATTQNFLLATNETDAGGGPVPGPDSGVEAGASGNSNAMGISTGGFIAIIVVVVVVSVMGVTTAALFFVAKKREWKVRETVRRSARKVVTALTPRRTAFPDSVKKSTGSSRRGRAKAADDVPPTPRLRPEDVEKGLAHAEVKSKGRK</sequence>
<feature type="compositionally biased region" description="Basic and acidic residues" evidence="1">
    <location>
        <begin position="127"/>
        <end position="147"/>
    </location>
</feature>